<proteinExistence type="predicted"/>
<dbReference type="InterPro" id="IPR009339">
    <property type="entry name" value="DUF998"/>
</dbReference>
<dbReference type="EMBL" id="CP032664">
    <property type="protein sequence ID" value="QQO84546.1"/>
    <property type="molecule type" value="Genomic_DNA"/>
</dbReference>
<accession>A0A7T8IQP6</accession>
<evidence type="ECO:0000313" key="1">
    <source>
        <dbReference type="EMBL" id="QQO84546.1"/>
    </source>
</evidence>
<sequence length="235" mass="26234">MLRRQRLARMALSFGLLGLFGLLLGLGLVIWGYQSGDGREFSLLNHSLSELGSYGHSKLAVLLNGGLFFGSLSLVLCWLFTLQLSRLLSGHLLYLSLTLTCMALAGVGLFPVNVYHLHILMLKWFFIFGCISVGCYLVYLLQRPFGAATLWTLIPALISGVSLGAFLFLPHLELGITEGDNPFYHELVLQLPRPDFWWPAVLEWLGLGSFMLWVLCLLLCTKKAPDEQEPVESPY</sequence>
<dbReference type="Pfam" id="PF06197">
    <property type="entry name" value="DUF998"/>
    <property type="match status" value="1"/>
</dbReference>
<gene>
    <name evidence="1" type="ORF">D7032_15645</name>
</gene>
<reference evidence="1" key="1">
    <citation type="submission" date="2018-09" db="EMBL/GenBank/DDBJ databases">
        <title>Genome sequencing and analysis.</title>
        <authorList>
            <person name="Huang Y.-T."/>
        </authorList>
    </citation>
    <scope>NUCLEOTIDE SEQUENCE</scope>
    <source>
        <strain evidence="1">HIDE</strain>
    </source>
</reference>
<protein>
    <submittedName>
        <fullName evidence="1">Uncharacterized protein</fullName>
    </submittedName>
</protein>
<dbReference type="GeneID" id="93810144"/>
<dbReference type="KEGG" id="salg:BS332_00830"/>
<dbReference type="RefSeq" id="WP_045283546.1">
    <property type="nucleotide sequence ID" value="NZ_AP024613.1"/>
</dbReference>
<organism evidence="1">
    <name type="scientific">Shewanella algae</name>
    <dbReference type="NCBI Taxonomy" id="38313"/>
    <lineage>
        <taxon>Bacteria</taxon>
        <taxon>Pseudomonadati</taxon>
        <taxon>Pseudomonadota</taxon>
        <taxon>Gammaproteobacteria</taxon>
        <taxon>Alteromonadales</taxon>
        <taxon>Shewanellaceae</taxon>
        <taxon>Shewanella</taxon>
    </lineage>
</organism>
<name>A0A7T8IQP6_9GAMM</name>
<dbReference type="AlphaFoldDB" id="A0A7T8IQP6"/>